<accession>A0A1C7MIR4</accession>
<name>A0A1C7MIR4_GRIFR</name>
<gene>
    <name evidence="1" type="ORF">A0H81_03043</name>
</gene>
<sequence>MRLRLHLVKEICLLVDTKESRVPFNLLSLWKIPLWPPERKIPFCIIRNLYYLSFPALLDSCIYRTSVIKTRAPLLRYLVPRTLTKPAVTPRTIASLSRNLTLPRSINLIFYAFNH</sequence>
<keyword evidence="2" id="KW-1185">Reference proteome</keyword>
<protein>
    <submittedName>
        <fullName evidence="1">Uncharacterized protein</fullName>
    </submittedName>
</protein>
<organism evidence="1 2">
    <name type="scientific">Grifola frondosa</name>
    <name type="common">Maitake</name>
    <name type="synonym">Polyporus frondosus</name>
    <dbReference type="NCBI Taxonomy" id="5627"/>
    <lineage>
        <taxon>Eukaryota</taxon>
        <taxon>Fungi</taxon>
        <taxon>Dikarya</taxon>
        <taxon>Basidiomycota</taxon>
        <taxon>Agaricomycotina</taxon>
        <taxon>Agaricomycetes</taxon>
        <taxon>Polyporales</taxon>
        <taxon>Grifolaceae</taxon>
        <taxon>Grifola</taxon>
    </lineage>
</organism>
<comment type="caution">
    <text evidence="1">The sequence shown here is derived from an EMBL/GenBank/DDBJ whole genome shotgun (WGS) entry which is preliminary data.</text>
</comment>
<dbReference type="Proteomes" id="UP000092993">
    <property type="component" value="Unassembled WGS sequence"/>
</dbReference>
<proteinExistence type="predicted"/>
<dbReference type="EMBL" id="LUGG01000003">
    <property type="protein sequence ID" value="OBZ76299.1"/>
    <property type="molecule type" value="Genomic_DNA"/>
</dbReference>
<dbReference type="AlphaFoldDB" id="A0A1C7MIR4"/>
<evidence type="ECO:0000313" key="2">
    <source>
        <dbReference type="Proteomes" id="UP000092993"/>
    </source>
</evidence>
<evidence type="ECO:0000313" key="1">
    <source>
        <dbReference type="EMBL" id="OBZ76299.1"/>
    </source>
</evidence>
<reference evidence="1 2" key="1">
    <citation type="submission" date="2016-03" db="EMBL/GenBank/DDBJ databases">
        <title>Whole genome sequencing of Grifola frondosa 9006-11.</title>
        <authorList>
            <person name="Min B."/>
            <person name="Park H."/>
            <person name="Kim J.-G."/>
            <person name="Cho H."/>
            <person name="Oh Y.-L."/>
            <person name="Kong W.-S."/>
            <person name="Choi I.-G."/>
        </authorList>
    </citation>
    <scope>NUCLEOTIDE SEQUENCE [LARGE SCALE GENOMIC DNA]</scope>
    <source>
        <strain evidence="1 2">9006-11</strain>
    </source>
</reference>